<evidence type="ECO:0000256" key="3">
    <source>
        <dbReference type="ARBA" id="ARBA00022694"/>
    </source>
</evidence>
<dbReference type="Gene3D" id="3.40.1350.10">
    <property type="match status" value="1"/>
</dbReference>
<keyword evidence="3" id="KW-0819">tRNA processing</keyword>
<keyword evidence="4" id="KW-0456">Lyase</keyword>
<dbReference type="Pfam" id="PF01974">
    <property type="entry name" value="tRNA_int_endo"/>
    <property type="match status" value="1"/>
</dbReference>
<dbReference type="InterPro" id="IPR011856">
    <property type="entry name" value="tRNA_endonuc-like_dom_sf"/>
</dbReference>
<accession>A0A7S7LIC2</accession>
<dbReference type="InterPro" id="IPR006677">
    <property type="entry name" value="tRNA_intron_Endonuc_cat-like"/>
</dbReference>
<evidence type="ECO:0000256" key="6">
    <source>
        <dbReference type="SAM" id="MobiDB-lite"/>
    </source>
</evidence>
<dbReference type="InterPro" id="IPR036167">
    <property type="entry name" value="tRNA_intron_Endo_cat-like_sf"/>
</dbReference>
<dbReference type="VEuPathDB" id="CryptoDB:CPATCC_0025860"/>
<evidence type="ECO:0000256" key="1">
    <source>
        <dbReference type="ARBA" id="ARBA00008078"/>
    </source>
</evidence>
<feature type="domain" description="tRNA intron endonuclease catalytic" evidence="7">
    <location>
        <begin position="106"/>
        <end position="185"/>
    </location>
</feature>
<dbReference type="SUPFAM" id="SSF53032">
    <property type="entry name" value="tRNA-intron endonuclease catalytic domain-like"/>
    <property type="match status" value="1"/>
</dbReference>
<reference evidence="8 9" key="1">
    <citation type="submission" date="2019-09" db="EMBL/GenBank/DDBJ databases">
        <title>Consistent, comparative and evidence-based genome assembly and annotation for Cryptosporidium parvum, C. hominis and C. tyzzeri.</title>
        <authorList>
            <person name="Baptista R.P."/>
            <person name="Li Y."/>
            <person name="Sateriale A."/>
            <person name="Ansell B."/>
            <person name="Jex A."/>
            <person name="Sanders M."/>
            <person name="Brooks K."/>
            <person name="Tracey A."/>
            <person name="Berriman M."/>
            <person name="Striepen B."/>
            <person name="Cotton J.A."/>
            <person name="Kissinger J.C."/>
        </authorList>
    </citation>
    <scope>NUCLEOTIDE SEQUENCE [LARGE SCALE GENOMIC DNA]</scope>
    <source>
        <strain evidence="8 9">IOWA-ATCC</strain>
    </source>
</reference>
<dbReference type="PANTHER" id="PTHR13070">
    <property type="entry name" value="TRNA-SPLICING ENDONUCLEASE SUBUNIT SEN34-RELATED"/>
    <property type="match status" value="1"/>
</dbReference>
<name>A0A7S7LIC2_CRYPV</name>
<evidence type="ECO:0000256" key="4">
    <source>
        <dbReference type="ARBA" id="ARBA00023239"/>
    </source>
</evidence>
<feature type="compositionally biased region" description="Basic and acidic residues" evidence="6">
    <location>
        <begin position="65"/>
        <end position="82"/>
    </location>
</feature>
<evidence type="ECO:0000313" key="8">
    <source>
        <dbReference type="EMBL" id="QOY41836.1"/>
    </source>
</evidence>
<dbReference type="GO" id="GO:0005634">
    <property type="term" value="C:nucleus"/>
    <property type="evidence" value="ECO:0007669"/>
    <property type="project" value="UniProtKB-ARBA"/>
</dbReference>
<dbReference type="GO" id="GO:0000213">
    <property type="term" value="F:tRNA-intron lyase activity"/>
    <property type="evidence" value="ECO:0007669"/>
    <property type="project" value="UniProtKB-EC"/>
</dbReference>
<dbReference type="Proteomes" id="UP000593906">
    <property type="component" value="Chromosome 5"/>
</dbReference>
<proteinExistence type="inferred from homology"/>
<evidence type="ECO:0000313" key="9">
    <source>
        <dbReference type="Proteomes" id="UP000593906"/>
    </source>
</evidence>
<dbReference type="EC" id="4.6.1.16" evidence="2"/>
<dbReference type="EMBL" id="CP044418">
    <property type="protein sequence ID" value="QOY41836.1"/>
    <property type="molecule type" value="Genomic_DNA"/>
</dbReference>
<gene>
    <name evidence="8" type="ORF">CPATCC_002437</name>
</gene>
<comment type="similarity">
    <text evidence="1">Belongs to the tRNA-intron endonuclease family.</text>
</comment>
<protein>
    <recommendedName>
        <fullName evidence="2">tRNA-intron lyase</fullName>
        <ecNumber evidence="2">4.6.1.16</ecNumber>
    </recommendedName>
</protein>
<comment type="catalytic activity">
    <reaction evidence="5">
        <text>pretRNA = a 3'-half-tRNA molecule with a 5'-OH end + a 5'-half-tRNA molecule with a 2',3'-cyclic phosphate end + an intron with a 2',3'-cyclic phosphate and a 5'-hydroxyl terminus.</text>
        <dbReference type="EC" id="4.6.1.16"/>
    </reaction>
</comment>
<evidence type="ECO:0000256" key="2">
    <source>
        <dbReference type="ARBA" id="ARBA00012573"/>
    </source>
</evidence>
<dbReference type="AlphaFoldDB" id="A0A7S7LIC2"/>
<evidence type="ECO:0000259" key="7">
    <source>
        <dbReference type="Pfam" id="PF01974"/>
    </source>
</evidence>
<dbReference type="GO" id="GO:0000379">
    <property type="term" value="P:tRNA-type intron splice site recognition and cleavage"/>
    <property type="evidence" value="ECO:0007669"/>
    <property type="project" value="TreeGrafter"/>
</dbReference>
<evidence type="ECO:0000256" key="5">
    <source>
        <dbReference type="ARBA" id="ARBA00034031"/>
    </source>
</evidence>
<sequence length="218" mass="25722">MDINNVAELSVDFEELIEIKKEKKILLNPIGTLPKYSQQNIDLGLPIAIMDYQYDLVKDYRKSKKINSDKNHEQEQEHEHEQISNFSPSKCIYPENFANDDNIYKLIYHDLVVKYGYYVQQGSKYGCDFVLYENDPDTCHSSFLLNIIDPKEKKQTLTVRDLVLWQRVSNKVNKKTIIAFLVQEEKKDQDDEDKDENKKLQIKYVCLDNYISDLKVIK</sequence>
<organism evidence="8 9">
    <name type="scientific">Cryptosporidium parvum</name>
    <dbReference type="NCBI Taxonomy" id="5807"/>
    <lineage>
        <taxon>Eukaryota</taxon>
        <taxon>Sar</taxon>
        <taxon>Alveolata</taxon>
        <taxon>Apicomplexa</taxon>
        <taxon>Conoidasida</taxon>
        <taxon>Coccidia</taxon>
        <taxon>Eucoccidiorida</taxon>
        <taxon>Eimeriorina</taxon>
        <taxon>Cryptosporidiidae</taxon>
        <taxon>Cryptosporidium</taxon>
    </lineage>
</organism>
<dbReference type="CDD" id="cd22363">
    <property type="entry name" value="tRNA-intron_lyase_C"/>
    <property type="match status" value="1"/>
</dbReference>
<dbReference type="PANTHER" id="PTHR13070:SF0">
    <property type="entry name" value="TRNA-SPLICING ENDONUCLEASE SUBUNIT SEN34"/>
    <property type="match status" value="1"/>
</dbReference>
<feature type="region of interest" description="Disordered" evidence="6">
    <location>
        <begin position="65"/>
        <end position="84"/>
    </location>
</feature>
<dbReference type="GO" id="GO:0003676">
    <property type="term" value="F:nucleic acid binding"/>
    <property type="evidence" value="ECO:0007669"/>
    <property type="project" value="InterPro"/>
</dbReference>